<accession>A0A1Q1PV61</accession>
<organism evidence="1 2">
    <name type="scientific">Escherichia phage P_AB-2017</name>
    <dbReference type="NCBI Taxonomy" id="1933115"/>
    <lineage>
        <taxon>Viruses</taxon>
        <taxon>Duplodnaviria</taxon>
        <taxon>Heunggongvirae</taxon>
        <taxon>Uroviricota</taxon>
        <taxon>Caudoviricetes</taxon>
        <taxon>Sarkviridae</taxon>
        <taxon>Guernseyvirinae</taxon>
        <taxon>Kagunavirus</taxon>
        <taxon>Kagunavirus PAB2017</taxon>
    </lineage>
</organism>
<name>A0A1Q1PV61_9CAUD</name>
<evidence type="ECO:0000313" key="1">
    <source>
        <dbReference type="EMBL" id="AQN31969.1"/>
    </source>
</evidence>
<dbReference type="Proteomes" id="UP000223569">
    <property type="component" value="Segment"/>
</dbReference>
<protein>
    <submittedName>
        <fullName evidence="1">Uncharacterized protein</fullName>
    </submittedName>
</protein>
<dbReference type="EMBL" id="KY295898">
    <property type="protein sequence ID" value="AQN31969.1"/>
    <property type="molecule type" value="Genomic_DNA"/>
</dbReference>
<proteinExistence type="predicted"/>
<keyword evidence="2" id="KW-1185">Reference proteome</keyword>
<gene>
    <name evidence="1" type="ORF">P_31</name>
</gene>
<sequence length="56" mass="5895">MRLLIIPNTWAIPVANDHYGGVTVISKGAHTSFTSAYANLKDAVKAAASHLTSAEL</sequence>
<reference evidence="1 2" key="1">
    <citation type="submission" date="2016-11" db="EMBL/GenBank/DDBJ databases">
        <title>Biological and genomic characterization of a historic collection of therapeutic Escherichia coli bacteriophage.</title>
        <authorList>
            <person name="Baig A."/>
            <person name="Colom J."/>
            <person name="Atterbury R."/>
            <person name="Barrow P."/>
        </authorList>
    </citation>
    <scope>NUCLEOTIDE SEQUENCE [LARGE SCALE GENOMIC DNA]</scope>
</reference>
<evidence type="ECO:0000313" key="2">
    <source>
        <dbReference type="Proteomes" id="UP000223569"/>
    </source>
</evidence>